<feature type="non-terminal residue" evidence="1">
    <location>
        <position position="1"/>
    </location>
</feature>
<evidence type="ECO:0000313" key="1">
    <source>
        <dbReference type="EMBL" id="GMT15794.1"/>
    </source>
</evidence>
<proteinExistence type="predicted"/>
<dbReference type="Proteomes" id="UP001432322">
    <property type="component" value="Unassembled WGS sequence"/>
</dbReference>
<feature type="non-terminal residue" evidence="1">
    <location>
        <position position="99"/>
    </location>
</feature>
<protein>
    <submittedName>
        <fullName evidence="1">Uncharacterized protein</fullName>
    </submittedName>
</protein>
<accession>A0AAV5VBF1</accession>
<sequence>SCLAVDGTAGELVQYKEDTADKKLKDDCDVFMQIKPYSDKKLRVTIDVKSATEPITDSSVTLSQKDTLFECKKDVPIGPVPKKADGDVLSYDVLAQASE</sequence>
<dbReference type="AlphaFoldDB" id="A0AAV5VBF1"/>
<organism evidence="1 2">
    <name type="scientific">Pristionchus fissidentatus</name>
    <dbReference type="NCBI Taxonomy" id="1538716"/>
    <lineage>
        <taxon>Eukaryota</taxon>
        <taxon>Metazoa</taxon>
        <taxon>Ecdysozoa</taxon>
        <taxon>Nematoda</taxon>
        <taxon>Chromadorea</taxon>
        <taxon>Rhabditida</taxon>
        <taxon>Rhabditina</taxon>
        <taxon>Diplogasteromorpha</taxon>
        <taxon>Diplogasteroidea</taxon>
        <taxon>Neodiplogasteridae</taxon>
        <taxon>Pristionchus</taxon>
    </lineage>
</organism>
<keyword evidence="2" id="KW-1185">Reference proteome</keyword>
<evidence type="ECO:0000313" key="2">
    <source>
        <dbReference type="Proteomes" id="UP001432322"/>
    </source>
</evidence>
<comment type="caution">
    <text evidence="1">The sequence shown here is derived from an EMBL/GenBank/DDBJ whole genome shotgun (WGS) entry which is preliminary data.</text>
</comment>
<reference evidence="1" key="1">
    <citation type="submission" date="2023-10" db="EMBL/GenBank/DDBJ databases">
        <title>Genome assembly of Pristionchus species.</title>
        <authorList>
            <person name="Yoshida K."/>
            <person name="Sommer R.J."/>
        </authorList>
    </citation>
    <scope>NUCLEOTIDE SEQUENCE</scope>
    <source>
        <strain evidence="1">RS5133</strain>
    </source>
</reference>
<gene>
    <name evidence="1" type="ORF">PFISCL1PPCAC_7091</name>
</gene>
<name>A0AAV5VBF1_9BILA</name>
<dbReference type="EMBL" id="BTSY01000002">
    <property type="protein sequence ID" value="GMT15794.1"/>
    <property type="molecule type" value="Genomic_DNA"/>
</dbReference>